<name>A0ABT6XER3_9GAMM</name>
<organism evidence="1 2">
    <name type="scientific">Lysobacter stagni</name>
    <dbReference type="NCBI Taxonomy" id="3045172"/>
    <lineage>
        <taxon>Bacteria</taxon>
        <taxon>Pseudomonadati</taxon>
        <taxon>Pseudomonadota</taxon>
        <taxon>Gammaproteobacteria</taxon>
        <taxon>Lysobacterales</taxon>
        <taxon>Lysobacteraceae</taxon>
        <taxon>Lysobacter</taxon>
    </lineage>
</organism>
<sequence>MIEPNRCRMIAKDGQYEPFLDEVQGDRRRLDEVTQRRRLLEHEVRAGV</sequence>
<reference evidence="1 2" key="1">
    <citation type="submission" date="2023-05" db="EMBL/GenBank/DDBJ databases">
        <title>Lysobacter sp. strain LF1 Genome sequencing and assembly.</title>
        <authorList>
            <person name="Jung Y."/>
        </authorList>
    </citation>
    <scope>NUCLEOTIDE SEQUENCE [LARGE SCALE GENOMIC DNA]</scope>
    <source>
        <strain evidence="1 2">LF1</strain>
    </source>
</reference>
<comment type="caution">
    <text evidence="1">The sequence shown here is derived from an EMBL/GenBank/DDBJ whole genome shotgun (WGS) entry which is preliminary data.</text>
</comment>
<protein>
    <submittedName>
        <fullName evidence="1">Uncharacterized protein</fullName>
    </submittedName>
</protein>
<accession>A0ABT6XER3</accession>
<keyword evidence="2" id="KW-1185">Reference proteome</keyword>
<evidence type="ECO:0000313" key="1">
    <source>
        <dbReference type="EMBL" id="MDI9238642.1"/>
    </source>
</evidence>
<proteinExistence type="predicted"/>
<evidence type="ECO:0000313" key="2">
    <source>
        <dbReference type="Proteomes" id="UP001321580"/>
    </source>
</evidence>
<dbReference type="Proteomes" id="UP001321580">
    <property type="component" value="Unassembled WGS sequence"/>
</dbReference>
<dbReference type="RefSeq" id="WP_283212094.1">
    <property type="nucleotide sequence ID" value="NZ_JASGBI010000001.1"/>
</dbReference>
<dbReference type="EMBL" id="JASGBI010000001">
    <property type="protein sequence ID" value="MDI9238642.1"/>
    <property type="molecule type" value="Genomic_DNA"/>
</dbReference>
<gene>
    <name evidence="1" type="ORF">QLQ15_06895</name>
</gene>